<reference evidence="2" key="1">
    <citation type="submission" date="2023-04" db="EMBL/GenBank/DDBJ databases">
        <authorList>
            <consortium name="ELIXIR-Norway"/>
        </authorList>
    </citation>
    <scope>NUCLEOTIDE SEQUENCE [LARGE SCALE GENOMIC DNA]</scope>
</reference>
<evidence type="ECO:0000256" key="1">
    <source>
        <dbReference type="SAM" id="MobiDB-lite"/>
    </source>
</evidence>
<feature type="compositionally biased region" description="Basic and acidic residues" evidence="1">
    <location>
        <begin position="406"/>
        <end position="422"/>
    </location>
</feature>
<feature type="region of interest" description="Disordered" evidence="1">
    <location>
        <begin position="1"/>
        <end position="37"/>
    </location>
</feature>
<feature type="region of interest" description="Disordered" evidence="1">
    <location>
        <begin position="354"/>
        <end position="422"/>
    </location>
</feature>
<evidence type="ECO:0000313" key="3">
    <source>
        <dbReference type="Proteomes" id="UP001176941"/>
    </source>
</evidence>
<feature type="region of interest" description="Disordered" evidence="1">
    <location>
        <begin position="254"/>
        <end position="289"/>
    </location>
</feature>
<keyword evidence="3" id="KW-1185">Reference proteome</keyword>
<feature type="compositionally biased region" description="Low complexity" evidence="1">
    <location>
        <begin position="209"/>
        <end position="227"/>
    </location>
</feature>
<sequence length="422" mass="44514">MTRSALAHPSNRQQRADRCDCSRDARPAAPLSSRDHNSEAASAAFARLIRASWVCLPALCPDIAPPPPPTLGRGILKPALEHWEPLFPHPPNGADDDSTTARDHSEVSVCLAYSNVSQGPARQEFTRGAQRVVAESGWGHVTPCKADQINQAPGGTLFLLQEGDPGGSLPRMPRGGSCPSRPPTEPQQRQKPGAHRPHAPGPSRRKTPLPRASAPLPSLAPGGAATPRPSPWSPLAAEWGLRKGRSVPRGAEAAFAPAPAPCGSGVSESGPWGAQDGGGGRGGGGGPSPAAGWRAAMRWYRYFSIFPRIMSAKQRLKALGKAWACEDPSLAEIRPQPWAGSPLPSAPAQLTCEKQQFSGPDSGCAHPGPGWRPPPPRVHSLLPPSPLSPAPRLSEPSLCGTLTPGRQRDSQGKQEGQRHCFL</sequence>
<feature type="compositionally biased region" description="Basic and acidic residues" evidence="1">
    <location>
        <begin position="14"/>
        <end position="26"/>
    </location>
</feature>
<feature type="compositionally biased region" description="Pro residues" evidence="1">
    <location>
        <begin position="370"/>
        <end position="389"/>
    </location>
</feature>
<dbReference type="EMBL" id="OX459962">
    <property type="protein sequence ID" value="CAI9167019.1"/>
    <property type="molecule type" value="Genomic_DNA"/>
</dbReference>
<accession>A0ABN8YZW7</accession>
<protein>
    <submittedName>
        <fullName evidence="2">Uncharacterized protein</fullName>
    </submittedName>
</protein>
<gene>
    <name evidence="2" type="ORF">MRATA1EN1_LOCUS15981</name>
</gene>
<name>A0ABN8YZW7_RANTA</name>
<feature type="region of interest" description="Disordered" evidence="1">
    <location>
        <begin position="156"/>
        <end position="236"/>
    </location>
</feature>
<feature type="compositionally biased region" description="Basic residues" evidence="1">
    <location>
        <begin position="192"/>
        <end position="208"/>
    </location>
</feature>
<dbReference type="Proteomes" id="UP001176941">
    <property type="component" value="Chromosome 26"/>
</dbReference>
<evidence type="ECO:0000313" key="2">
    <source>
        <dbReference type="EMBL" id="CAI9167019.1"/>
    </source>
</evidence>
<feature type="compositionally biased region" description="Gly residues" evidence="1">
    <location>
        <begin position="275"/>
        <end position="287"/>
    </location>
</feature>
<organism evidence="2 3">
    <name type="scientific">Rangifer tarandus platyrhynchus</name>
    <name type="common">Svalbard reindeer</name>
    <dbReference type="NCBI Taxonomy" id="3082113"/>
    <lineage>
        <taxon>Eukaryota</taxon>
        <taxon>Metazoa</taxon>
        <taxon>Chordata</taxon>
        <taxon>Craniata</taxon>
        <taxon>Vertebrata</taxon>
        <taxon>Euteleostomi</taxon>
        <taxon>Mammalia</taxon>
        <taxon>Eutheria</taxon>
        <taxon>Laurasiatheria</taxon>
        <taxon>Artiodactyla</taxon>
        <taxon>Ruminantia</taxon>
        <taxon>Pecora</taxon>
        <taxon>Cervidae</taxon>
        <taxon>Odocoileinae</taxon>
        <taxon>Rangifer</taxon>
    </lineage>
</organism>
<proteinExistence type="predicted"/>